<dbReference type="InterPro" id="IPR011701">
    <property type="entry name" value="MFS"/>
</dbReference>
<dbReference type="InterPro" id="IPR036259">
    <property type="entry name" value="MFS_trans_sf"/>
</dbReference>
<dbReference type="CDD" id="cd17339">
    <property type="entry name" value="MFS_NIMT_CynX_like"/>
    <property type="match status" value="1"/>
</dbReference>
<dbReference type="Proteomes" id="UP000788419">
    <property type="component" value="Unassembled WGS sequence"/>
</dbReference>
<evidence type="ECO:0000256" key="1">
    <source>
        <dbReference type="ARBA" id="ARBA00022692"/>
    </source>
</evidence>
<dbReference type="EMBL" id="PDWN01000004">
    <property type="protein sequence ID" value="KAF1695976.1"/>
    <property type="molecule type" value="Genomic_DNA"/>
</dbReference>
<feature type="transmembrane region" description="Helical" evidence="4">
    <location>
        <begin position="299"/>
        <end position="319"/>
    </location>
</feature>
<dbReference type="SUPFAM" id="SSF103473">
    <property type="entry name" value="MFS general substrate transporter"/>
    <property type="match status" value="1"/>
</dbReference>
<dbReference type="Gene3D" id="1.20.1250.20">
    <property type="entry name" value="MFS general substrate transporter like domains"/>
    <property type="match status" value="2"/>
</dbReference>
<feature type="transmembrane region" description="Helical" evidence="4">
    <location>
        <begin position="109"/>
        <end position="132"/>
    </location>
</feature>
<protein>
    <submittedName>
        <fullName evidence="6">MFS transporter</fullName>
    </submittedName>
</protein>
<feature type="transmembrane region" description="Helical" evidence="4">
    <location>
        <begin position="387"/>
        <end position="409"/>
    </location>
</feature>
<dbReference type="RefSeq" id="WP_162409302.1">
    <property type="nucleotide sequence ID" value="NZ_CP093331.1"/>
</dbReference>
<dbReference type="PROSITE" id="PS50850">
    <property type="entry name" value="MFS"/>
    <property type="match status" value="1"/>
</dbReference>
<feature type="domain" description="Major facilitator superfamily (MFS) profile" evidence="5">
    <location>
        <begin position="16"/>
        <end position="413"/>
    </location>
</feature>
<sequence>MTSHTPSHDTQARLAGRALVLAGILLSAFNLRTAVTSLTPLLDVLGEDFGFGPTFAGLLGMVPTAAFAVAGVGTPRLAHRLGLERTAVLSMLLATAGLLWRSLTGGTGGLLAASTVALLGMGIGNVILPPLVKRYFPDRVGPVSSLYITVLQLGTMLPALLAVPLADAAGWRISMGVWTLLAAAAILPWLGVLRIERRTDSELARLHDRAVVPGDEAPELAAPPARGRVSRTGLGWGLALMFGMTSLITYAMFTWLPKLLVEAGASPVFGGTMLALFSALGLVGALLMPSLAARMRNPLPIAVFCAICHLTAFAGLLWAPMSAPLLWVALLGLGPSTFPLALTLINLRTRTPAASSALSGFSQGLGYTLSCLGPLLFGWLHELSHGWALPFAFLVACVGVMLAGAWLACRPGYLEDRW</sequence>
<comment type="caution">
    <text evidence="6">The sequence shown here is derived from an EMBL/GenBank/DDBJ whole genome shotgun (WGS) entry which is preliminary data.</text>
</comment>
<feature type="transmembrane region" description="Helical" evidence="4">
    <location>
        <begin position="51"/>
        <end position="74"/>
    </location>
</feature>
<feature type="transmembrane region" description="Helical" evidence="4">
    <location>
        <begin position="325"/>
        <end position="345"/>
    </location>
</feature>
<evidence type="ECO:0000256" key="4">
    <source>
        <dbReference type="SAM" id="Phobius"/>
    </source>
</evidence>
<evidence type="ECO:0000259" key="5">
    <source>
        <dbReference type="PROSITE" id="PS50850"/>
    </source>
</evidence>
<gene>
    <name evidence="6" type="ORF">CSC65_05625</name>
</gene>
<dbReference type="InterPro" id="IPR052524">
    <property type="entry name" value="MFS_Cyanate_Porter"/>
</dbReference>
<keyword evidence="7" id="KW-1185">Reference proteome</keyword>
<feature type="transmembrane region" description="Helical" evidence="4">
    <location>
        <begin position="357"/>
        <end position="381"/>
    </location>
</feature>
<feature type="transmembrane region" description="Helical" evidence="4">
    <location>
        <begin position="86"/>
        <end position="103"/>
    </location>
</feature>
<feature type="transmembrane region" description="Helical" evidence="4">
    <location>
        <begin position="268"/>
        <end position="287"/>
    </location>
</feature>
<reference evidence="6 7" key="1">
    <citation type="submission" date="2017-10" db="EMBL/GenBank/DDBJ databases">
        <title>Whole genome sequencing of members of genus Pseudoxanthomonas.</title>
        <authorList>
            <person name="Kumar S."/>
            <person name="Bansal K."/>
            <person name="Kaur A."/>
            <person name="Patil P."/>
            <person name="Sharma S."/>
            <person name="Patil P.B."/>
        </authorList>
    </citation>
    <scope>NUCLEOTIDE SEQUENCE [LARGE SCALE GENOMIC DNA]</scope>
    <source>
        <strain evidence="6 7">DSM 17801</strain>
    </source>
</reference>
<keyword evidence="3 4" id="KW-0472">Membrane</keyword>
<organism evidence="6 7">
    <name type="scientific">Pseudoxanthomonas daejeonensis</name>
    <dbReference type="NCBI Taxonomy" id="266062"/>
    <lineage>
        <taxon>Bacteria</taxon>
        <taxon>Pseudomonadati</taxon>
        <taxon>Pseudomonadota</taxon>
        <taxon>Gammaproteobacteria</taxon>
        <taxon>Lysobacterales</taxon>
        <taxon>Lysobacteraceae</taxon>
        <taxon>Pseudoxanthomonas</taxon>
    </lineage>
</organism>
<dbReference type="PANTHER" id="PTHR23523:SF2">
    <property type="entry name" value="2-NITROIMIDAZOLE TRANSPORTER"/>
    <property type="match status" value="1"/>
</dbReference>
<name>A0ABQ6Z914_9GAMM</name>
<evidence type="ECO:0000256" key="2">
    <source>
        <dbReference type="ARBA" id="ARBA00022989"/>
    </source>
</evidence>
<dbReference type="InterPro" id="IPR020846">
    <property type="entry name" value="MFS_dom"/>
</dbReference>
<evidence type="ECO:0000313" key="7">
    <source>
        <dbReference type="Proteomes" id="UP000788419"/>
    </source>
</evidence>
<proteinExistence type="predicted"/>
<feature type="transmembrane region" description="Helical" evidence="4">
    <location>
        <begin position="144"/>
        <end position="163"/>
    </location>
</feature>
<dbReference type="Pfam" id="PF07690">
    <property type="entry name" value="MFS_1"/>
    <property type="match status" value="1"/>
</dbReference>
<feature type="transmembrane region" description="Helical" evidence="4">
    <location>
        <begin position="12"/>
        <end position="31"/>
    </location>
</feature>
<keyword evidence="1 4" id="KW-0812">Transmembrane</keyword>
<evidence type="ECO:0000313" key="6">
    <source>
        <dbReference type="EMBL" id="KAF1695976.1"/>
    </source>
</evidence>
<feature type="transmembrane region" description="Helical" evidence="4">
    <location>
        <begin position="175"/>
        <end position="195"/>
    </location>
</feature>
<dbReference type="PANTHER" id="PTHR23523">
    <property type="match status" value="1"/>
</dbReference>
<evidence type="ECO:0000256" key="3">
    <source>
        <dbReference type="ARBA" id="ARBA00023136"/>
    </source>
</evidence>
<feature type="transmembrane region" description="Helical" evidence="4">
    <location>
        <begin position="234"/>
        <end position="256"/>
    </location>
</feature>
<accession>A0ABQ6Z914</accession>
<keyword evidence="2 4" id="KW-1133">Transmembrane helix</keyword>